<keyword evidence="3" id="KW-1185">Reference proteome</keyword>
<evidence type="ECO:0000313" key="2">
    <source>
        <dbReference type="EMBL" id="QRC94161.1"/>
    </source>
</evidence>
<dbReference type="Proteomes" id="UP000663193">
    <property type="component" value="Chromosome 4"/>
</dbReference>
<reference evidence="3" key="1">
    <citation type="journal article" date="2021" name="BMC Genomics">
        <title>Chromosome-level genome assembly and manually-curated proteome of model necrotroph Parastagonospora nodorum Sn15 reveals a genome-wide trove of candidate effector homologs, and redundancy of virulence-related functions within an accessory chromosome.</title>
        <authorList>
            <person name="Bertazzoni S."/>
            <person name="Jones D.A.B."/>
            <person name="Phan H.T."/>
            <person name="Tan K.-C."/>
            <person name="Hane J.K."/>
        </authorList>
    </citation>
    <scope>NUCLEOTIDE SEQUENCE [LARGE SCALE GENOMIC DNA]</scope>
    <source>
        <strain evidence="3">SN15 / ATCC MYA-4574 / FGSC 10173)</strain>
    </source>
</reference>
<dbReference type="AlphaFoldDB" id="A0A7U2EWL2"/>
<sequence>MSLEDLVSCDENVTALMWPRLCPCGSSIGDNVHLEMHKRREQGASSTRRDCKGRPETVWRSSNSGARVYGCCS</sequence>
<accession>A0A7U2EWL2</accession>
<gene>
    <name evidence="2" type="ORF">JI435_074350</name>
</gene>
<evidence type="ECO:0008006" key="4">
    <source>
        <dbReference type="Google" id="ProtNLM"/>
    </source>
</evidence>
<feature type="region of interest" description="Disordered" evidence="1">
    <location>
        <begin position="38"/>
        <end position="73"/>
    </location>
</feature>
<proteinExistence type="predicted"/>
<evidence type="ECO:0000313" key="3">
    <source>
        <dbReference type="Proteomes" id="UP000663193"/>
    </source>
</evidence>
<protein>
    <recommendedName>
        <fullName evidence="4">C2H2-type domain-containing protein</fullName>
    </recommendedName>
</protein>
<feature type="compositionally biased region" description="Basic and acidic residues" evidence="1">
    <location>
        <begin position="47"/>
        <end position="57"/>
    </location>
</feature>
<name>A0A7U2EWL2_PHANO</name>
<dbReference type="VEuPathDB" id="FungiDB:JI435_074350"/>
<dbReference type="EMBL" id="CP069026">
    <property type="protein sequence ID" value="QRC94161.1"/>
    <property type="molecule type" value="Genomic_DNA"/>
</dbReference>
<organism evidence="2 3">
    <name type="scientific">Phaeosphaeria nodorum (strain SN15 / ATCC MYA-4574 / FGSC 10173)</name>
    <name type="common">Glume blotch fungus</name>
    <name type="synonym">Parastagonospora nodorum</name>
    <dbReference type="NCBI Taxonomy" id="321614"/>
    <lineage>
        <taxon>Eukaryota</taxon>
        <taxon>Fungi</taxon>
        <taxon>Dikarya</taxon>
        <taxon>Ascomycota</taxon>
        <taxon>Pezizomycotina</taxon>
        <taxon>Dothideomycetes</taxon>
        <taxon>Pleosporomycetidae</taxon>
        <taxon>Pleosporales</taxon>
        <taxon>Pleosporineae</taxon>
        <taxon>Phaeosphaeriaceae</taxon>
        <taxon>Parastagonospora</taxon>
    </lineage>
</organism>
<evidence type="ECO:0000256" key="1">
    <source>
        <dbReference type="SAM" id="MobiDB-lite"/>
    </source>
</evidence>